<feature type="transmembrane region" description="Helical" evidence="1">
    <location>
        <begin position="35"/>
        <end position="54"/>
    </location>
</feature>
<sequence length="217" mass="25637">MQYFTVNTVAEWICFLTALVCLRRDKDPVWRRFPFYLFLVCLVETGGIYMRAVLHAPNAPLYNLYMLAECFAITTFLYHLMKPYGISIWVPVVWGTVFLSAWLTESFSHQFGYYSPLTAALMSMVMVTGCLYYFFLVLRDDKYIRLSTHPPFWWVSGTLMFYFGGIATYIFFQYLLEASSAEGIRFSLRYVIFKVLNVLLYGSWTYAFICRYRQTKY</sequence>
<keyword evidence="1" id="KW-0472">Membrane</keyword>
<feature type="transmembrane region" description="Helical" evidence="1">
    <location>
        <begin position="60"/>
        <end position="79"/>
    </location>
</feature>
<accession>A0ABZ2YN70</accession>
<keyword evidence="1" id="KW-1133">Transmembrane helix</keyword>
<proteinExistence type="predicted"/>
<dbReference type="EMBL" id="CP149822">
    <property type="protein sequence ID" value="WZN41175.1"/>
    <property type="molecule type" value="Genomic_DNA"/>
</dbReference>
<feature type="transmembrane region" description="Helical" evidence="1">
    <location>
        <begin position="86"/>
        <end position="104"/>
    </location>
</feature>
<name>A0ABZ2YN70_9BACT</name>
<evidence type="ECO:0000313" key="3">
    <source>
        <dbReference type="Proteomes" id="UP001485459"/>
    </source>
</evidence>
<feature type="transmembrane region" description="Helical" evidence="1">
    <location>
        <begin position="188"/>
        <end position="209"/>
    </location>
</feature>
<dbReference type="RefSeq" id="WP_341836034.1">
    <property type="nucleotide sequence ID" value="NZ_CP149822.1"/>
</dbReference>
<protein>
    <submittedName>
        <fullName evidence="2">Uncharacterized protein</fullName>
    </submittedName>
</protein>
<feature type="transmembrane region" description="Helical" evidence="1">
    <location>
        <begin position="116"/>
        <end position="139"/>
    </location>
</feature>
<dbReference type="Proteomes" id="UP001485459">
    <property type="component" value="Chromosome"/>
</dbReference>
<gene>
    <name evidence="2" type="ORF">WJU16_24740</name>
</gene>
<keyword evidence="3" id="KW-1185">Reference proteome</keyword>
<keyword evidence="1" id="KW-0812">Transmembrane</keyword>
<feature type="transmembrane region" description="Helical" evidence="1">
    <location>
        <begin position="151"/>
        <end position="176"/>
    </location>
</feature>
<reference evidence="3" key="1">
    <citation type="submission" date="2024-03" db="EMBL/GenBank/DDBJ databases">
        <title>Chitinophaga horti sp. nov., isolated from garden soil.</title>
        <authorList>
            <person name="Lee D.S."/>
            <person name="Han D.M."/>
            <person name="Baek J.H."/>
            <person name="Choi D.G."/>
            <person name="Jeon J.H."/>
            <person name="Jeon C.O."/>
        </authorList>
    </citation>
    <scope>NUCLEOTIDE SEQUENCE [LARGE SCALE GENOMIC DNA]</scope>
    <source>
        <strain evidence="3">GPA1</strain>
    </source>
</reference>
<evidence type="ECO:0000313" key="2">
    <source>
        <dbReference type="EMBL" id="WZN41175.1"/>
    </source>
</evidence>
<evidence type="ECO:0000256" key="1">
    <source>
        <dbReference type="SAM" id="Phobius"/>
    </source>
</evidence>
<organism evidence="2 3">
    <name type="scientific">Chitinophaga pollutisoli</name>
    <dbReference type="NCBI Taxonomy" id="3133966"/>
    <lineage>
        <taxon>Bacteria</taxon>
        <taxon>Pseudomonadati</taxon>
        <taxon>Bacteroidota</taxon>
        <taxon>Chitinophagia</taxon>
        <taxon>Chitinophagales</taxon>
        <taxon>Chitinophagaceae</taxon>
        <taxon>Chitinophaga</taxon>
    </lineage>
</organism>